<dbReference type="RefSeq" id="XP_064723995.1">
    <property type="nucleotide sequence ID" value="XM_064867923.1"/>
</dbReference>
<dbReference type="EMBL" id="CP143817">
    <property type="protein sequence ID" value="WVO24756.1"/>
    <property type="molecule type" value="Genomic_DNA"/>
</dbReference>
<evidence type="ECO:0000313" key="2">
    <source>
        <dbReference type="EMBL" id="WVO24756.1"/>
    </source>
</evidence>
<organism evidence="2 3">
    <name type="scientific">Cryptococcus decagattii</name>
    <dbReference type="NCBI Taxonomy" id="1859122"/>
    <lineage>
        <taxon>Eukaryota</taxon>
        <taxon>Fungi</taxon>
        <taxon>Dikarya</taxon>
        <taxon>Basidiomycota</taxon>
        <taxon>Agaricomycotina</taxon>
        <taxon>Tremellomycetes</taxon>
        <taxon>Tremellales</taxon>
        <taxon>Cryptococcaceae</taxon>
        <taxon>Cryptococcus</taxon>
        <taxon>Cryptococcus gattii species complex</taxon>
    </lineage>
</organism>
<evidence type="ECO:0000313" key="3">
    <source>
        <dbReference type="Proteomes" id="UP001432216"/>
    </source>
</evidence>
<sequence>MYFIVTRAPTVWSYIPTQTPPSTKAPTAPNTLYTAADDFESSTLTDVSGNTRRRKAGTGMRSSGFSGRRSDPETIESDSVAVTAAPLFSVPVSTATAAVSVEEPPSPASAEPVVLTLSVADAKSTLEVSVGSIVLSFPDWPETDASDVVPVL</sequence>
<evidence type="ECO:0000256" key="1">
    <source>
        <dbReference type="SAM" id="MobiDB-lite"/>
    </source>
</evidence>
<reference evidence="2 3" key="1">
    <citation type="submission" date="2024-01" db="EMBL/GenBank/DDBJ databases">
        <title>Comparative genomics of Cryptococcus and Kwoniella reveals pathogenesis evolution and contrasting modes of karyotype evolution via chromosome fusion or intercentromeric recombination.</title>
        <authorList>
            <person name="Coelho M.A."/>
            <person name="David-Palma M."/>
            <person name="Shea T."/>
            <person name="Bowers K."/>
            <person name="McGinley-Smith S."/>
            <person name="Mohammad A.W."/>
            <person name="Gnirke A."/>
            <person name="Yurkov A.M."/>
            <person name="Nowrousian M."/>
            <person name="Sun S."/>
            <person name="Cuomo C.A."/>
            <person name="Heitman J."/>
        </authorList>
    </citation>
    <scope>NUCLEOTIDE SEQUENCE [LARGE SCALE GENOMIC DNA]</scope>
    <source>
        <strain evidence="2 3">7685027</strain>
    </source>
</reference>
<dbReference type="Proteomes" id="UP001432216">
    <property type="component" value="Chromosome 12"/>
</dbReference>
<protein>
    <submittedName>
        <fullName evidence="2">Uncharacterized protein</fullName>
    </submittedName>
</protein>
<name>A0ABZ2B4Y1_9TREE</name>
<gene>
    <name evidence="2" type="ORF">IAS62_006127</name>
</gene>
<dbReference type="GeneID" id="89992896"/>
<feature type="compositionally biased region" description="Low complexity" evidence="1">
    <location>
        <begin position="57"/>
        <end position="67"/>
    </location>
</feature>
<proteinExistence type="predicted"/>
<keyword evidence="3" id="KW-1185">Reference proteome</keyword>
<accession>A0ABZ2B4Y1</accession>
<feature type="region of interest" description="Disordered" evidence="1">
    <location>
        <begin position="44"/>
        <end position="74"/>
    </location>
</feature>